<dbReference type="GO" id="GO:0008240">
    <property type="term" value="F:tripeptidyl-peptidase activity"/>
    <property type="evidence" value="ECO:0007669"/>
    <property type="project" value="UniProtKB-EC"/>
</dbReference>
<keyword evidence="7 11" id="KW-0378">Hydrolase</keyword>
<dbReference type="PANTHER" id="PTHR14218">
    <property type="entry name" value="PROTEASE S8 TRIPEPTIDYL PEPTIDASE I CLN2"/>
    <property type="match status" value="1"/>
</dbReference>
<proteinExistence type="predicted"/>
<evidence type="ECO:0000256" key="7">
    <source>
        <dbReference type="ARBA" id="ARBA00022801"/>
    </source>
</evidence>
<comment type="subcellular location">
    <subcellularLocation>
        <location evidence="3">Secreted</location>
        <location evidence="3">Extracellular space</location>
    </subcellularLocation>
</comment>
<keyword evidence="9 11" id="KW-0106">Calcium</keyword>
<keyword evidence="8 11" id="KW-0720">Serine protease</keyword>
<feature type="signal peptide" evidence="13">
    <location>
        <begin position="1"/>
        <end position="17"/>
    </location>
</feature>
<feature type="active site" description="Charge relay system" evidence="11">
    <location>
        <position position="550"/>
    </location>
</feature>
<evidence type="ECO:0000259" key="14">
    <source>
        <dbReference type="PROSITE" id="PS51695"/>
    </source>
</evidence>
<dbReference type="GO" id="GO:0006508">
    <property type="term" value="P:proteolysis"/>
    <property type="evidence" value="ECO:0007669"/>
    <property type="project" value="UniProtKB-KW"/>
</dbReference>
<name>A0A545VTL1_9HYPO</name>
<dbReference type="Gene3D" id="3.40.50.200">
    <property type="entry name" value="Peptidase S8/S53 domain"/>
    <property type="match status" value="1"/>
</dbReference>
<dbReference type="CDD" id="cd11377">
    <property type="entry name" value="Pro-peptidase_S53"/>
    <property type="match status" value="1"/>
</dbReference>
<evidence type="ECO:0000313" key="15">
    <source>
        <dbReference type="EMBL" id="TQV93124.1"/>
    </source>
</evidence>
<dbReference type="EC" id="3.4.14.10" evidence="4"/>
<comment type="function">
    <text evidence="2">Secreted tripeptidyl-peptidase which degrades proteins at acidic pHs and is involved in virulence.</text>
</comment>
<dbReference type="OrthoDB" id="409122at2759"/>
<dbReference type="GO" id="GO:0005576">
    <property type="term" value="C:extracellular region"/>
    <property type="evidence" value="ECO:0007669"/>
    <property type="project" value="UniProtKB-SubCell"/>
</dbReference>
<evidence type="ECO:0000256" key="4">
    <source>
        <dbReference type="ARBA" id="ARBA00012462"/>
    </source>
</evidence>
<evidence type="ECO:0000256" key="6">
    <source>
        <dbReference type="ARBA" id="ARBA00022723"/>
    </source>
</evidence>
<dbReference type="PANTHER" id="PTHR14218:SF19">
    <property type="entry name" value="SERINE PROTEASE AORO, PUTATIVE (AFU_ORTHOLOGUE AFUA_6G10250)-RELATED"/>
    <property type="match status" value="1"/>
</dbReference>
<gene>
    <name evidence="15" type="ORF">IF1G_08427</name>
</gene>
<evidence type="ECO:0000256" key="11">
    <source>
        <dbReference type="PROSITE-ProRule" id="PRU01032"/>
    </source>
</evidence>
<feature type="active site" description="Charge relay system" evidence="11">
    <location>
        <position position="300"/>
    </location>
</feature>
<evidence type="ECO:0000256" key="2">
    <source>
        <dbReference type="ARBA" id="ARBA00002451"/>
    </source>
</evidence>
<feature type="chain" id="PRO_5021749388" description="tripeptidyl-peptidase II" evidence="13">
    <location>
        <begin position="18"/>
        <end position="643"/>
    </location>
</feature>
<dbReference type="Proteomes" id="UP000315783">
    <property type="component" value="Unassembled WGS sequence"/>
</dbReference>
<evidence type="ECO:0000256" key="9">
    <source>
        <dbReference type="ARBA" id="ARBA00022837"/>
    </source>
</evidence>
<dbReference type="SUPFAM" id="SSF52743">
    <property type="entry name" value="Subtilisin-like"/>
    <property type="match status" value="1"/>
</dbReference>
<reference evidence="15 16" key="1">
    <citation type="journal article" date="2019" name="Appl. Microbiol. Biotechnol.">
        <title>Genome sequence of Isaria javanica and comparative genome analysis insights into family S53 peptidase evolution in fungal entomopathogens.</title>
        <authorList>
            <person name="Lin R."/>
            <person name="Zhang X."/>
            <person name="Xin B."/>
            <person name="Zou M."/>
            <person name="Gao Y."/>
            <person name="Qin F."/>
            <person name="Hu Q."/>
            <person name="Xie B."/>
            <person name="Cheng X."/>
        </authorList>
    </citation>
    <scope>NUCLEOTIDE SEQUENCE [LARGE SCALE GENOMIC DNA]</scope>
    <source>
        <strain evidence="15 16">IJ1G</strain>
    </source>
</reference>
<feature type="binding site" evidence="11">
    <location>
        <position position="591"/>
    </location>
    <ligand>
        <name>Ca(2+)</name>
        <dbReference type="ChEBI" id="CHEBI:29108"/>
    </ligand>
</feature>
<dbReference type="InterPro" id="IPR015366">
    <property type="entry name" value="S53_propep"/>
</dbReference>
<feature type="region of interest" description="Disordered" evidence="12">
    <location>
        <begin position="593"/>
        <end position="624"/>
    </location>
</feature>
<dbReference type="EMBL" id="SPUK01000013">
    <property type="protein sequence ID" value="TQV93124.1"/>
    <property type="molecule type" value="Genomic_DNA"/>
</dbReference>
<sequence length="643" mass="69217">MKAELILLGSLVAGAVAAPLTDNHIVHERRSEPASSVFTKRAAEADTELPVRIALKQRNIEKGSELLFEVSDPKSANYGKHYTADQVIDLFAPKDSSIQAVKQWLIDSGIPSGSIKVPRSKGWVQFKTTAGQLESILKTKYHVYKNSNVENIETIGTEEYSLPAEIAEHVEFVHPGVAHISRRVANNKHDTPGKLPVRKTQLAPSVIERIKKDPGDLTQCDKIITPACIQALYQISNGTLSDPNNKLGIFAFQSTNYAKSDLDHYWQTYAPRIPQGTYPVNALIDGASGADPDPKSADEEAEIDIQSSFPIIYPQGAVFYNVNGKNGLLNQFLDAIDGSYIDYSADGETGDDPDVDGDSRPADIGKFKPTNVISISYGWGEVDGDAFPFNYEKRQCDEFMKLGLQGVSVLFSSGDDGVAWRGGSCLGKNGNVFVPGYPANCPYITSVGATVIPPGASIKDKQPEVVSQSFSPGGGFSNIYPTPDYQKDAVAAYFAKHDPGYKYYTTTNGTIPENGGIYNRAGRGYPDVSAIGDNTAFYAGGADVNTGGTSESAPIVAAMITRVNEERIAIGKKPLGFLNPALYSHPEIFNDITSGDQRLGGPDGDDQPSECGNNGFSAVPGWDPVTGLGTPNYPRLLKALKDL</sequence>
<evidence type="ECO:0000256" key="8">
    <source>
        <dbReference type="ARBA" id="ARBA00022825"/>
    </source>
</evidence>
<dbReference type="GO" id="GO:0046872">
    <property type="term" value="F:metal ion binding"/>
    <property type="evidence" value="ECO:0007669"/>
    <property type="project" value="UniProtKB-UniRule"/>
</dbReference>
<dbReference type="AlphaFoldDB" id="A0A545VTL1"/>
<feature type="binding site" evidence="11">
    <location>
        <position position="592"/>
    </location>
    <ligand>
        <name>Ca(2+)</name>
        <dbReference type="ChEBI" id="CHEBI:29108"/>
    </ligand>
</feature>
<evidence type="ECO:0000256" key="13">
    <source>
        <dbReference type="SAM" id="SignalP"/>
    </source>
</evidence>
<protein>
    <recommendedName>
        <fullName evidence="4">tripeptidyl-peptidase II</fullName>
        <ecNumber evidence="4">3.4.14.10</ecNumber>
    </recommendedName>
</protein>
<organism evidence="15 16">
    <name type="scientific">Cordyceps javanica</name>
    <dbReference type="NCBI Taxonomy" id="43265"/>
    <lineage>
        <taxon>Eukaryota</taxon>
        <taxon>Fungi</taxon>
        <taxon>Dikarya</taxon>
        <taxon>Ascomycota</taxon>
        <taxon>Pezizomycotina</taxon>
        <taxon>Sordariomycetes</taxon>
        <taxon>Hypocreomycetidae</taxon>
        <taxon>Hypocreales</taxon>
        <taxon>Cordycipitaceae</taxon>
        <taxon>Cordyceps</taxon>
    </lineage>
</organism>
<keyword evidence="5 11" id="KW-0645">Protease</keyword>
<dbReference type="PROSITE" id="PS51695">
    <property type="entry name" value="SEDOLISIN"/>
    <property type="match status" value="1"/>
</dbReference>
<dbReference type="Pfam" id="PF09286">
    <property type="entry name" value="Pro-kuma_activ"/>
    <property type="match status" value="1"/>
</dbReference>
<keyword evidence="10" id="KW-0865">Zymogen</keyword>
<feature type="binding site" evidence="11">
    <location>
        <position position="623"/>
    </location>
    <ligand>
        <name>Ca(2+)</name>
        <dbReference type="ChEBI" id="CHEBI:29108"/>
    </ligand>
</feature>
<dbReference type="InterPro" id="IPR036852">
    <property type="entry name" value="Peptidase_S8/S53_dom_sf"/>
</dbReference>
<dbReference type="GO" id="GO:0004252">
    <property type="term" value="F:serine-type endopeptidase activity"/>
    <property type="evidence" value="ECO:0007669"/>
    <property type="project" value="UniProtKB-UniRule"/>
</dbReference>
<accession>A0A545VTL1</accession>
<comment type="cofactor">
    <cofactor evidence="11">
        <name>Ca(2+)</name>
        <dbReference type="ChEBI" id="CHEBI:29108"/>
    </cofactor>
    <text evidence="11">Binds 1 Ca(2+) ion per subunit.</text>
</comment>
<keyword evidence="13" id="KW-0732">Signal</keyword>
<evidence type="ECO:0000256" key="3">
    <source>
        <dbReference type="ARBA" id="ARBA00004239"/>
    </source>
</evidence>
<feature type="active site" description="Charge relay system" evidence="11">
    <location>
        <position position="304"/>
    </location>
</feature>
<evidence type="ECO:0000256" key="12">
    <source>
        <dbReference type="SAM" id="MobiDB-lite"/>
    </source>
</evidence>
<evidence type="ECO:0000313" key="16">
    <source>
        <dbReference type="Proteomes" id="UP000315783"/>
    </source>
</evidence>
<keyword evidence="16" id="KW-1185">Reference proteome</keyword>
<dbReference type="InterPro" id="IPR030400">
    <property type="entry name" value="Sedolisin_dom"/>
</dbReference>
<evidence type="ECO:0000256" key="5">
    <source>
        <dbReference type="ARBA" id="ARBA00022670"/>
    </source>
</evidence>
<dbReference type="InterPro" id="IPR050819">
    <property type="entry name" value="Tripeptidyl-peptidase_I"/>
</dbReference>
<dbReference type="Pfam" id="PF00082">
    <property type="entry name" value="Peptidase_S8"/>
    <property type="match status" value="1"/>
</dbReference>
<comment type="caution">
    <text evidence="15">The sequence shown here is derived from an EMBL/GenBank/DDBJ whole genome shotgun (WGS) entry which is preliminary data.</text>
</comment>
<dbReference type="SMART" id="SM00944">
    <property type="entry name" value="Pro-kuma_activ"/>
    <property type="match status" value="1"/>
</dbReference>
<evidence type="ECO:0000256" key="10">
    <source>
        <dbReference type="ARBA" id="ARBA00023145"/>
    </source>
</evidence>
<keyword evidence="6 11" id="KW-0479">Metal-binding</keyword>
<evidence type="ECO:0000256" key="1">
    <source>
        <dbReference type="ARBA" id="ARBA00001910"/>
    </source>
</evidence>
<dbReference type="CDD" id="cd04056">
    <property type="entry name" value="Peptidases_S53"/>
    <property type="match status" value="1"/>
</dbReference>
<dbReference type="InterPro" id="IPR000209">
    <property type="entry name" value="Peptidase_S8/S53_dom"/>
</dbReference>
<feature type="binding site" evidence="11">
    <location>
        <position position="621"/>
    </location>
    <ligand>
        <name>Ca(2+)</name>
        <dbReference type="ChEBI" id="CHEBI:29108"/>
    </ligand>
</feature>
<dbReference type="STRING" id="43265.A0A545VTL1"/>
<comment type="catalytic activity">
    <reaction evidence="1">
        <text>Release of an N-terminal tripeptide from a polypeptide.</text>
        <dbReference type="EC" id="3.4.14.10"/>
    </reaction>
</comment>
<dbReference type="SUPFAM" id="SSF54897">
    <property type="entry name" value="Protease propeptides/inhibitors"/>
    <property type="match status" value="1"/>
</dbReference>
<feature type="domain" description="Peptidase S53" evidence="14">
    <location>
        <begin position="223"/>
        <end position="643"/>
    </location>
</feature>